<dbReference type="PROSITE" id="PS50011">
    <property type="entry name" value="PROTEIN_KINASE_DOM"/>
    <property type="match status" value="1"/>
</dbReference>
<evidence type="ECO:0000259" key="12">
    <source>
        <dbReference type="PROSITE" id="PS50011"/>
    </source>
</evidence>
<dbReference type="Pfam" id="PF01094">
    <property type="entry name" value="ANF_receptor"/>
    <property type="match status" value="1"/>
</dbReference>
<organism evidence="13 14">
    <name type="scientific">Tetraparma gracilis</name>
    <dbReference type="NCBI Taxonomy" id="2962635"/>
    <lineage>
        <taxon>Eukaryota</taxon>
        <taxon>Sar</taxon>
        <taxon>Stramenopiles</taxon>
        <taxon>Ochrophyta</taxon>
        <taxon>Bolidophyceae</taxon>
        <taxon>Parmales</taxon>
        <taxon>Triparmaceae</taxon>
        <taxon>Tetraparma</taxon>
    </lineage>
</organism>
<protein>
    <recommendedName>
        <fullName evidence="12">Protein kinase domain-containing protein</fullName>
    </recommendedName>
</protein>
<dbReference type="InterPro" id="IPR011009">
    <property type="entry name" value="Kinase-like_dom_sf"/>
</dbReference>
<evidence type="ECO:0000313" key="13">
    <source>
        <dbReference type="EMBL" id="GMI39200.1"/>
    </source>
</evidence>
<evidence type="ECO:0000256" key="10">
    <source>
        <dbReference type="SAM" id="MobiDB-lite"/>
    </source>
</evidence>
<dbReference type="EMBL" id="BRYB01003592">
    <property type="protein sequence ID" value="GMI39200.1"/>
    <property type="molecule type" value="Genomic_DNA"/>
</dbReference>
<feature type="transmembrane region" description="Helical" evidence="11">
    <location>
        <begin position="460"/>
        <end position="478"/>
    </location>
</feature>
<evidence type="ECO:0000313" key="14">
    <source>
        <dbReference type="Proteomes" id="UP001165060"/>
    </source>
</evidence>
<evidence type="ECO:0000256" key="3">
    <source>
        <dbReference type="ARBA" id="ARBA00022692"/>
    </source>
</evidence>
<feature type="region of interest" description="Disordered" evidence="10">
    <location>
        <begin position="764"/>
        <end position="786"/>
    </location>
</feature>
<dbReference type="InterPro" id="IPR028082">
    <property type="entry name" value="Peripla_BP_I"/>
</dbReference>
<keyword evidence="7 11" id="KW-0472">Membrane</keyword>
<gene>
    <name evidence="13" type="ORF">TeGR_g10087</name>
</gene>
<dbReference type="PROSITE" id="PS00107">
    <property type="entry name" value="PROTEIN_KINASE_ATP"/>
    <property type="match status" value="1"/>
</dbReference>
<dbReference type="InterPro" id="IPR017441">
    <property type="entry name" value="Protein_kinase_ATP_BS"/>
</dbReference>
<evidence type="ECO:0000256" key="4">
    <source>
        <dbReference type="ARBA" id="ARBA00022741"/>
    </source>
</evidence>
<keyword evidence="14" id="KW-1185">Reference proteome</keyword>
<feature type="compositionally biased region" description="Acidic residues" evidence="10">
    <location>
        <begin position="764"/>
        <end position="784"/>
    </location>
</feature>
<dbReference type="InterPro" id="IPR001828">
    <property type="entry name" value="ANF_lig-bd_rcpt"/>
</dbReference>
<evidence type="ECO:0000256" key="7">
    <source>
        <dbReference type="ARBA" id="ARBA00023136"/>
    </source>
</evidence>
<accession>A0ABQ6N4D5</accession>
<evidence type="ECO:0000256" key="8">
    <source>
        <dbReference type="PROSITE-ProRule" id="PRU10141"/>
    </source>
</evidence>
<feature type="binding site" evidence="8">
    <location>
        <position position="610"/>
    </location>
    <ligand>
        <name>ATP</name>
        <dbReference type="ChEBI" id="CHEBI:30616"/>
    </ligand>
</feature>
<dbReference type="PANTHER" id="PTHR44329">
    <property type="entry name" value="SERINE/THREONINE-PROTEIN KINASE TNNI3K-RELATED"/>
    <property type="match status" value="1"/>
</dbReference>
<feature type="compositionally biased region" description="Polar residues" evidence="10">
    <location>
        <begin position="1043"/>
        <end position="1052"/>
    </location>
</feature>
<evidence type="ECO:0000256" key="6">
    <source>
        <dbReference type="ARBA" id="ARBA00022989"/>
    </source>
</evidence>
<proteinExistence type="predicted"/>
<keyword evidence="6 11" id="KW-1133">Transmembrane helix</keyword>
<comment type="subcellular location">
    <subcellularLocation>
        <location evidence="1">Membrane</location>
    </subcellularLocation>
</comment>
<comment type="caution">
    <text evidence="13">The sequence shown here is derived from an EMBL/GenBank/DDBJ whole genome shotgun (WGS) entry which is preliminary data.</text>
</comment>
<dbReference type="PROSITE" id="PS00108">
    <property type="entry name" value="PROTEIN_KINASE_ST"/>
    <property type="match status" value="1"/>
</dbReference>
<dbReference type="InterPro" id="IPR051681">
    <property type="entry name" value="Ser/Thr_Kinases-Pseudokinases"/>
</dbReference>
<keyword evidence="9" id="KW-0175">Coiled coil</keyword>
<dbReference type="InterPro" id="IPR000719">
    <property type="entry name" value="Prot_kinase_dom"/>
</dbReference>
<feature type="compositionally biased region" description="Basic residues" evidence="10">
    <location>
        <begin position="999"/>
        <end position="1014"/>
    </location>
</feature>
<keyword evidence="4 8" id="KW-0547">Nucleotide-binding</keyword>
<keyword evidence="3 11" id="KW-0812">Transmembrane</keyword>
<keyword evidence="2" id="KW-0418">Kinase</keyword>
<evidence type="ECO:0000256" key="9">
    <source>
        <dbReference type="SAM" id="Coils"/>
    </source>
</evidence>
<feature type="domain" description="Protein kinase" evidence="12">
    <location>
        <begin position="583"/>
        <end position="983"/>
    </location>
</feature>
<evidence type="ECO:0000256" key="1">
    <source>
        <dbReference type="ARBA" id="ARBA00004370"/>
    </source>
</evidence>
<dbReference type="PANTHER" id="PTHR44329:SF289">
    <property type="entry name" value="SERINE_THREONINE-PROTEIN KINASE VIK"/>
    <property type="match status" value="1"/>
</dbReference>
<dbReference type="Gene3D" id="3.40.50.2300">
    <property type="match status" value="3"/>
</dbReference>
<dbReference type="Pfam" id="PF07714">
    <property type="entry name" value="PK_Tyr_Ser-Thr"/>
    <property type="match status" value="1"/>
</dbReference>
<feature type="coiled-coil region" evidence="9">
    <location>
        <begin position="500"/>
        <end position="558"/>
    </location>
</feature>
<reference evidence="13 14" key="1">
    <citation type="journal article" date="2023" name="Commun. Biol.">
        <title>Genome analysis of Parmales, the sister group of diatoms, reveals the evolutionary specialization of diatoms from phago-mixotrophs to photoautotrophs.</title>
        <authorList>
            <person name="Ban H."/>
            <person name="Sato S."/>
            <person name="Yoshikawa S."/>
            <person name="Yamada K."/>
            <person name="Nakamura Y."/>
            <person name="Ichinomiya M."/>
            <person name="Sato N."/>
            <person name="Blanc-Mathieu R."/>
            <person name="Endo H."/>
            <person name="Kuwata A."/>
            <person name="Ogata H."/>
        </authorList>
    </citation>
    <scope>NUCLEOTIDE SEQUENCE [LARGE SCALE GENOMIC DNA]</scope>
</reference>
<keyword evidence="2" id="KW-0723">Serine/threonine-protein kinase</keyword>
<evidence type="ECO:0000256" key="11">
    <source>
        <dbReference type="SAM" id="Phobius"/>
    </source>
</evidence>
<dbReference type="SMART" id="SM00220">
    <property type="entry name" value="S_TKc"/>
    <property type="match status" value="1"/>
</dbReference>
<evidence type="ECO:0000256" key="2">
    <source>
        <dbReference type="ARBA" id="ARBA00022527"/>
    </source>
</evidence>
<keyword evidence="2" id="KW-0808">Transferase</keyword>
<feature type="region of interest" description="Disordered" evidence="10">
    <location>
        <begin position="990"/>
        <end position="1060"/>
    </location>
</feature>
<dbReference type="Proteomes" id="UP001165060">
    <property type="component" value="Unassembled WGS sequence"/>
</dbReference>
<dbReference type="Gene3D" id="1.10.510.10">
    <property type="entry name" value="Transferase(Phosphotransferase) domain 1"/>
    <property type="match status" value="2"/>
</dbReference>
<dbReference type="InterPro" id="IPR001245">
    <property type="entry name" value="Ser-Thr/Tyr_kinase_cat_dom"/>
</dbReference>
<dbReference type="SUPFAM" id="SSF53822">
    <property type="entry name" value="Periplasmic binding protein-like I"/>
    <property type="match status" value="1"/>
</dbReference>
<dbReference type="SUPFAM" id="SSF56112">
    <property type="entry name" value="Protein kinase-like (PK-like)"/>
    <property type="match status" value="1"/>
</dbReference>
<dbReference type="InterPro" id="IPR008271">
    <property type="entry name" value="Ser/Thr_kinase_AS"/>
</dbReference>
<sequence>MSVIRIGIDLPWLGSTWPVGASISPSILLALSDLSSSPLLPSHTIEFAWLDSRCDATAGSDVTAEFLAGYDVDVLIGSACSAVALELGDAMTEAAAAGSPFKAIPHISYGAAAPELGDKTSFPHFSRMVADYSGYAAALLALSEKLGWGSIAVLHNSDSLYAETAAVLESAFAGSATSAALHPFSSSSAASSFLSGEGAGADAVVLLGYCPDVVDWLGLADSLGLRASSRPFLHADVTQACLDVAAPDAPVDLAGTWGMKSPAPDPDSPLMVRLTNLAAAAALPPAFDFGNFMSFPYGTIDPGDAAAAFEASMAEETRSYATSEPDSTYAPYLYDAIMLYATAMDRLMSDMGHDFFAEGETIPLNMANMYIRGTVLDSAASGHVVLDENGNRKTDIDVVYIEGGAVGDPTTFEESAAGTFRASTSGDVELLDGYLEMMSGPEEEIVVTNPPAASSSSTPLVAGIGAGAVLVLAALFYFSTKRKHDGGKDKNKVMPGASTIKKQASELDKLKHKLEEVQEDKAKLGVSNRELTKDKEELEKTKNKMSDQLQEIQEKQKMEIQDGMRLDMNKLKFLEGTKNTDTRQNISILGKGSFAVVYAGTYLGTPVAVKEVDKGIFEGDAESKTLDEVEACDSITQEVNFIQKVRHPHIITCVGLADMASETATKLGGKSRLLIVMEMAKKGSMRDLLKRHLKQMNEVKEGLDGETEGEGSNVNLSAATQLHSSTGRGKMRKLSNINEVMTATLKGEQAQKFVNMLYEKDVEERDAEDDDGWDTMSEGQDEKEEMVHFDEREEIDYLMKTDWLQQIATAMEYVHGRNIIYRDLKADNVLVTGNYAAKLTDFGTSLQVPEGEEDVRSWGRVGTILFMAPEVFVEGEYGFKADVYSFGMLLLEIVCHGELLKKFKEVSWTSKNDEGLEMPMGKCKSALAIAKRMASGAKPDFLAFFEGAGFQFDEEMRMVELVEGCFELDQKKRPTFKQVKEALDGSSMTTRYAGYSRRKDSKRGKGKRKPKQLLKKVESGETPEATPSNTYQGDVPAVGKATPESTPGNTYQGDVPKPGL</sequence>
<evidence type="ECO:0000256" key="5">
    <source>
        <dbReference type="ARBA" id="ARBA00022840"/>
    </source>
</evidence>
<keyword evidence="5 8" id="KW-0067">ATP-binding</keyword>
<name>A0ABQ6N4D5_9STRA</name>